<organism evidence="2 3">
    <name type="scientific">Vibrio casei</name>
    <dbReference type="NCBI Taxonomy" id="673372"/>
    <lineage>
        <taxon>Bacteria</taxon>
        <taxon>Pseudomonadati</taxon>
        <taxon>Pseudomonadota</taxon>
        <taxon>Gammaproteobacteria</taxon>
        <taxon>Vibrionales</taxon>
        <taxon>Vibrionaceae</taxon>
        <taxon>Vibrio</taxon>
    </lineage>
</organism>
<reference evidence="2 3" key="1">
    <citation type="journal article" date="2017" name="Elife">
        <title>Extensive horizontal gene transfer in cheese-associated bacteria.</title>
        <authorList>
            <person name="Bonham K.S."/>
            <person name="Wolfe B.E."/>
            <person name="Dutton R.J."/>
        </authorList>
    </citation>
    <scope>NUCLEOTIDE SEQUENCE [LARGE SCALE GENOMIC DNA]</scope>
    <source>
        <strain evidence="2 3">JB196</strain>
    </source>
</reference>
<dbReference type="AlphaFoldDB" id="A0A368LK44"/>
<keyword evidence="3" id="KW-1185">Reference proteome</keyword>
<dbReference type="InterPro" id="IPR000380">
    <property type="entry name" value="Topo_IA"/>
</dbReference>
<evidence type="ECO:0000259" key="1">
    <source>
        <dbReference type="Pfam" id="PF01396"/>
    </source>
</evidence>
<feature type="domain" description="DNA topoisomerase type IA zn finger" evidence="1">
    <location>
        <begin position="72"/>
        <end position="116"/>
    </location>
</feature>
<comment type="caution">
    <text evidence="2">The sequence shown here is derived from an EMBL/GenBank/DDBJ whole genome shotgun (WGS) entry which is preliminary data.</text>
</comment>
<sequence length="201" mass="22706">MSKKIDQKLFSAHEHALEHEDCPKCHETQQGELQLRHGKHGPFLGCNQYPSCDYIRPLYQNDGHIIKALGVVCPECAKQAESDVQQGELVLRQGRYGMFIGCSRFPECHHIESSDPKSEQAAELNLTCPECKSGQLVERQSRFGKSFYACDAYPKCKFSINLFPVKGKCQQCGFPLLVEKRLVSGVKIQCADRKCQKVQLD</sequence>
<proteinExistence type="predicted"/>
<dbReference type="GO" id="GO:0005694">
    <property type="term" value="C:chromosome"/>
    <property type="evidence" value="ECO:0007669"/>
    <property type="project" value="InterPro"/>
</dbReference>
<evidence type="ECO:0000313" key="3">
    <source>
        <dbReference type="Proteomes" id="UP000252479"/>
    </source>
</evidence>
<dbReference type="Pfam" id="PF01396">
    <property type="entry name" value="Zn_ribbon_Top1"/>
    <property type="match status" value="3"/>
</dbReference>
<dbReference type="GO" id="GO:0003917">
    <property type="term" value="F:DNA topoisomerase type I (single strand cut, ATP-independent) activity"/>
    <property type="evidence" value="ECO:0007669"/>
    <property type="project" value="InterPro"/>
</dbReference>
<dbReference type="Proteomes" id="UP000252479">
    <property type="component" value="Unassembled WGS sequence"/>
</dbReference>
<dbReference type="SUPFAM" id="SSF57783">
    <property type="entry name" value="Zinc beta-ribbon"/>
    <property type="match status" value="3"/>
</dbReference>
<accession>A0A368LK44</accession>
<dbReference type="PANTHER" id="PTHR42785">
    <property type="entry name" value="DNA TOPOISOMERASE, TYPE IA, CORE"/>
    <property type="match status" value="1"/>
</dbReference>
<dbReference type="GO" id="GO:0003677">
    <property type="term" value="F:DNA binding"/>
    <property type="evidence" value="ECO:0007669"/>
    <property type="project" value="InterPro"/>
</dbReference>
<dbReference type="GeneID" id="303187374"/>
<keyword evidence="2" id="KW-0413">Isomerase</keyword>
<feature type="domain" description="DNA topoisomerase type IA zn finger" evidence="1">
    <location>
        <begin position="127"/>
        <end position="162"/>
    </location>
</feature>
<dbReference type="Gene3D" id="3.30.65.10">
    <property type="entry name" value="Bacterial Topoisomerase I, domain 1"/>
    <property type="match status" value="3"/>
</dbReference>
<dbReference type="InterPro" id="IPR013498">
    <property type="entry name" value="Topo_IA_Znf"/>
</dbReference>
<name>A0A368LK44_9VIBR</name>
<dbReference type="PANTHER" id="PTHR42785:SF1">
    <property type="entry name" value="DNA TOPOISOMERASE"/>
    <property type="match status" value="1"/>
</dbReference>
<dbReference type="EMBL" id="QPGL01000001">
    <property type="protein sequence ID" value="RCS72227.1"/>
    <property type="molecule type" value="Genomic_DNA"/>
</dbReference>
<protein>
    <submittedName>
        <fullName evidence="2">DNA topoisomerase</fullName>
    </submittedName>
</protein>
<dbReference type="GO" id="GO:0006265">
    <property type="term" value="P:DNA topological change"/>
    <property type="evidence" value="ECO:0007669"/>
    <property type="project" value="InterPro"/>
</dbReference>
<gene>
    <name evidence="2" type="ORF">CIK83_00510</name>
</gene>
<evidence type="ECO:0000313" key="2">
    <source>
        <dbReference type="EMBL" id="RCS72227.1"/>
    </source>
</evidence>
<dbReference type="RefSeq" id="WP_086959169.1">
    <property type="nucleotide sequence ID" value="NZ_FUKS01000008.1"/>
</dbReference>
<feature type="domain" description="DNA topoisomerase type IA zn finger" evidence="1">
    <location>
        <begin position="20"/>
        <end position="60"/>
    </location>
</feature>